<evidence type="ECO:0000313" key="1">
    <source>
        <dbReference type="EMBL" id="MCR6509887.1"/>
    </source>
</evidence>
<proteinExistence type="predicted"/>
<reference evidence="1" key="1">
    <citation type="journal article" date="2022" name="Arch. Microbiol.">
        <title>Bacteroides muris sp. nov. isolated from the cecum of wild-derived house mice.</title>
        <authorList>
            <person name="Fokt H."/>
            <person name="Unni R."/>
            <person name="Repnik U."/>
            <person name="Schmitz R.A."/>
            <person name="Bramkamp M."/>
            <person name="Baines J.F."/>
            <person name="Unterweger D."/>
        </authorList>
    </citation>
    <scope>NUCLEOTIDE SEQUENCE</scope>
    <source>
        <strain evidence="1">KH569_7</strain>
    </source>
</reference>
<dbReference type="Proteomes" id="UP001143810">
    <property type="component" value="Unassembled WGS sequence"/>
</dbReference>
<sequence>MKHGFRFSGCGDIGQMYARTRAGFGGSCGCVRFRADMWGNGCIPPAPGGA</sequence>
<organism evidence="1 2">
    <name type="scientific">Bacteroides muris</name>
    <name type="common">ex Fokt et al. 2023</name>
    <dbReference type="NCBI Taxonomy" id="2937417"/>
    <lineage>
        <taxon>Bacteria</taxon>
        <taxon>Pseudomonadati</taxon>
        <taxon>Bacteroidota</taxon>
        <taxon>Bacteroidia</taxon>
        <taxon>Bacteroidales</taxon>
        <taxon>Bacteroidaceae</taxon>
        <taxon>Bacteroides</taxon>
    </lineage>
</organism>
<accession>A0A9X2P6C2</accession>
<name>A0A9X2P6C2_9BACE</name>
<reference evidence="1" key="2">
    <citation type="submission" date="2022-04" db="EMBL/GenBank/DDBJ databases">
        <authorList>
            <person name="Fokt H."/>
            <person name="Baines J."/>
        </authorList>
    </citation>
    <scope>NUCLEOTIDE SEQUENCE</scope>
    <source>
        <strain evidence="1">KH569_7</strain>
    </source>
</reference>
<evidence type="ECO:0000313" key="2">
    <source>
        <dbReference type="Proteomes" id="UP001143810"/>
    </source>
</evidence>
<dbReference type="AlphaFoldDB" id="A0A9X2P6C2"/>
<dbReference type="RefSeq" id="WP_257941384.1">
    <property type="nucleotide sequence ID" value="NZ_JAMZEE010000066.1"/>
</dbReference>
<gene>
    <name evidence="1" type="ORF">M1B78_17460</name>
</gene>
<protein>
    <submittedName>
        <fullName evidence="1">Uncharacterized protein</fullName>
    </submittedName>
</protein>
<dbReference type="EMBL" id="JAMZEE010000066">
    <property type="protein sequence ID" value="MCR6509887.1"/>
    <property type="molecule type" value="Genomic_DNA"/>
</dbReference>
<comment type="caution">
    <text evidence="1">The sequence shown here is derived from an EMBL/GenBank/DDBJ whole genome shotgun (WGS) entry which is preliminary data.</text>
</comment>